<evidence type="ECO:0000313" key="3">
    <source>
        <dbReference type="Proteomes" id="UP000593765"/>
    </source>
</evidence>
<feature type="compositionally biased region" description="Basic residues" evidence="1">
    <location>
        <begin position="287"/>
        <end position="299"/>
    </location>
</feature>
<protein>
    <submittedName>
        <fullName evidence="2">Uncharacterized protein</fullName>
    </submittedName>
</protein>
<dbReference type="EMBL" id="CP063458">
    <property type="protein sequence ID" value="QOV88017.1"/>
    <property type="molecule type" value="Genomic_DNA"/>
</dbReference>
<feature type="region of interest" description="Disordered" evidence="1">
    <location>
        <begin position="232"/>
        <end position="299"/>
    </location>
</feature>
<sequence length="299" mass="32303">MGQINIANSKGRDATVSTLSVRKAKKVRWCDAQQRQAAGIRVLKASLEKDAAALTKQAGGIEKVADLIIAADPELDIENFGRFLKETSNVFINPEGKVVNKVRQFEVVRNPDGSEKERRPRKVSTSNTAVEGQPVKWTGKLMKKSDVYNKFVFSSKQQIGHINGLTYDFLYGMAKELEEKQSLMLLGSGPKGTGPLVFQRGGQNYRGFLEGRTDGNKYCLLLHLSNLELKAPPRPPEAPAEAAKPAALVAAPASTPKPEPATAVTPAVKPPAEPATPSADVADAKAAKPKRAPRKKKDA</sequence>
<name>A0A7M2WR54_9BACT</name>
<dbReference type="AlphaFoldDB" id="A0A7M2WR54"/>
<keyword evidence="3" id="KW-1185">Reference proteome</keyword>
<organism evidence="2 3">
    <name type="scientific">Humisphaera borealis</name>
    <dbReference type="NCBI Taxonomy" id="2807512"/>
    <lineage>
        <taxon>Bacteria</taxon>
        <taxon>Pseudomonadati</taxon>
        <taxon>Planctomycetota</taxon>
        <taxon>Phycisphaerae</taxon>
        <taxon>Tepidisphaerales</taxon>
        <taxon>Tepidisphaeraceae</taxon>
        <taxon>Humisphaera</taxon>
    </lineage>
</organism>
<proteinExistence type="predicted"/>
<evidence type="ECO:0000256" key="1">
    <source>
        <dbReference type="SAM" id="MobiDB-lite"/>
    </source>
</evidence>
<evidence type="ECO:0000313" key="2">
    <source>
        <dbReference type="EMBL" id="QOV88017.1"/>
    </source>
</evidence>
<gene>
    <name evidence="2" type="ORF">IPV69_17315</name>
</gene>
<dbReference type="Proteomes" id="UP000593765">
    <property type="component" value="Chromosome"/>
</dbReference>
<reference evidence="2 3" key="1">
    <citation type="submission" date="2020-10" db="EMBL/GenBank/DDBJ databases">
        <title>Wide distribution of Phycisphaera-like planctomycetes from WD2101 soil group in peatlands and genome analysis of the first cultivated representative.</title>
        <authorList>
            <person name="Dedysh S.N."/>
            <person name="Beletsky A.V."/>
            <person name="Ivanova A."/>
            <person name="Kulichevskaya I.S."/>
            <person name="Suzina N.E."/>
            <person name="Philippov D.A."/>
            <person name="Rakitin A.L."/>
            <person name="Mardanov A.V."/>
            <person name="Ravin N.V."/>
        </authorList>
    </citation>
    <scope>NUCLEOTIDE SEQUENCE [LARGE SCALE GENOMIC DNA]</scope>
    <source>
        <strain evidence="2 3">M1803</strain>
    </source>
</reference>
<accession>A0A7M2WR54</accession>
<feature type="region of interest" description="Disordered" evidence="1">
    <location>
        <begin position="110"/>
        <end position="130"/>
    </location>
</feature>
<dbReference type="KEGG" id="hbs:IPV69_17315"/>
<dbReference type="RefSeq" id="WP_206290980.1">
    <property type="nucleotide sequence ID" value="NZ_CP063458.1"/>
</dbReference>
<feature type="compositionally biased region" description="Low complexity" evidence="1">
    <location>
        <begin position="239"/>
        <end position="267"/>
    </location>
</feature>